<name>A0A6J1SK93_FRAOC</name>
<dbReference type="Proteomes" id="UP000504606">
    <property type="component" value="Unplaced"/>
</dbReference>
<accession>A0A6J1SK93</accession>
<evidence type="ECO:0000313" key="3">
    <source>
        <dbReference type="RefSeq" id="XP_026281694.1"/>
    </source>
</evidence>
<proteinExistence type="predicted"/>
<keyword evidence="2" id="KW-1185">Reference proteome</keyword>
<sequence>MISGISNNFPMEMDFPYPKPDIPKRPTGGSSLLQQRPAVEDCSCLDHGPTPEVSYMRYIRTKDTELYSKMQEMRKAMSSRASNILDHSCPDEDSKMNAFHIIDYIKRGHSPGCYTSLSPVKVCEAGTPIQPLQVGISDGFREASLFPLHVKARHIVDKIHPLVFTRTPLYLKHWFSPYIPGRSEYEDTISRLGLARMRNTRQYLEPQPSSRLRTGDPNC</sequence>
<dbReference type="GeneID" id="113208751"/>
<evidence type="ECO:0000256" key="1">
    <source>
        <dbReference type="SAM" id="MobiDB-lite"/>
    </source>
</evidence>
<evidence type="ECO:0000313" key="2">
    <source>
        <dbReference type="Proteomes" id="UP000504606"/>
    </source>
</evidence>
<dbReference type="OrthoDB" id="7570424at2759"/>
<organism evidence="2 3">
    <name type="scientific">Frankliniella occidentalis</name>
    <name type="common">Western flower thrips</name>
    <name type="synonym">Euthrips occidentalis</name>
    <dbReference type="NCBI Taxonomy" id="133901"/>
    <lineage>
        <taxon>Eukaryota</taxon>
        <taxon>Metazoa</taxon>
        <taxon>Ecdysozoa</taxon>
        <taxon>Arthropoda</taxon>
        <taxon>Hexapoda</taxon>
        <taxon>Insecta</taxon>
        <taxon>Pterygota</taxon>
        <taxon>Neoptera</taxon>
        <taxon>Paraneoptera</taxon>
        <taxon>Thysanoptera</taxon>
        <taxon>Terebrantia</taxon>
        <taxon>Thripoidea</taxon>
        <taxon>Thripidae</taxon>
        <taxon>Frankliniella</taxon>
    </lineage>
</organism>
<dbReference type="RefSeq" id="XP_026281694.1">
    <property type="nucleotide sequence ID" value="XM_026425909.2"/>
</dbReference>
<protein>
    <submittedName>
        <fullName evidence="3">Uncharacterized protein LOC113208751</fullName>
    </submittedName>
</protein>
<dbReference type="KEGG" id="foc:113208751"/>
<gene>
    <name evidence="3" type="primary">LOC113208751</name>
</gene>
<feature type="region of interest" description="Disordered" evidence="1">
    <location>
        <begin position="14"/>
        <end position="33"/>
    </location>
</feature>
<dbReference type="AlphaFoldDB" id="A0A6J1SK93"/>
<reference evidence="3" key="1">
    <citation type="submission" date="2025-08" db="UniProtKB">
        <authorList>
            <consortium name="RefSeq"/>
        </authorList>
    </citation>
    <scope>IDENTIFICATION</scope>
    <source>
        <tissue evidence="3">Whole organism</tissue>
    </source>
</reference>